<feature type="domain" description="DUF1858" evidence="2">
    <location>
        <begin position="117"/>
        <end position="173"/>
    </location>
</feature>
<dbReference type="GeneID" id="93290729"/>
<dbReference type="HOGENOM" id="CLU_1413569_0_0_9"/>
<keyword evidence="4" id="KW-1185">Reference proteome</keyword>
<dbReference type="OrthoDB" id="9805360at2"/>
<dbReference type="InterPro" id="IPR038062">
    <property type="entry name" value="ScdA-like_N_sf"/>
</dbReference>
<proteinExistence type="predicted"/>
<dbReference type="Gene3D" id="3.30.300.130">
    <property type="entry name" value="Fe-S cluster assembly (FSCA)"/>
    <property type="match status" value="1"/>
</dbReference>
<dbReference type="EMBL" id="CP000033">
    <property type="protein sequence ID" value="AAV42063.1"/>
    <property type="molecule type" value="Genomic_DNA"/>
</dbReference>
<evidence type="ECO:0008006" key="5">
    <source>
        <dbReference type="Google" id="ProtNLM"/>
    </source>
</evidence>
<sequence length="187" mass="21208">MKEEKIKLVDQIMTALQKVIDPELQVDIVNLGLIYGIDIDGDKATIQMTLTISGCPLSDYLQKEIQKAVLSVPEIKTCIVQLVWYPVWSPDRMTQAAKAQLGMQERIEDKEENEKVIDFSVPIKKLAEKYPDFVQIMYDCGFTRIKIPGLLQTVGRVMTIPLGAQAMKIDLNKVKMAFEEKGYKVVE</sequence>
<dbReference type="SUPFAM" id="SSF140683">
    <property type="entry name" value="SP0561-like"/>
    <property type="match status" value="1"/>
</dbReference>
<feature type="domain" description="MIP18 family-like" evidence="1">
    <location>
        <begin position="10"/>
        <end position="77"/>
    </location>
</feature>
<dbReference type="InterPro" id="IPR034904">
    <property type="entry name" value="FSCA_dom_sf"/>
</dbReference>
<accession>Q5FML1</accession>
<dbReference type="Gene3D" id="1.10.3910.10">
    <property type="entry name" value="SP0561-like"/>
    <property type="match status" value="1"/>
</dbReference>
<dbReference type="InterPro" id="IPR002744">
    <property type="entry name" value="MIP18-like"/>
</dbReference>
<dbReference type="Pfam" id="PF01883">
    <property type="entry name" value="FeS_assembly_P"/>
    <property type="match status" value="1"/>
</dbReference>
<organism evidence="4">
    <name type="scientific">Lactobacillus acidophilus (strain ATCC 700396 / NCK56 / N2 / NCFM)</name>
    <dbReference type="NCBI Taxonomy" id="272621"/>
    <lineage>
        <taxon>Bacteria</taxon>
        <taxon>Bacillati</taxon>
        <taxon>Bacillota</taxon>
        <taxon>Bacilli</taxon>
        <taxon>Lactobacillales</taxon>
        <taxon>Lactobacillaceae</taxon>
        <taxon>Lactobacillus</taxon>
    </lineage>
</organism>
<dbReference type="BioCyc" id="LACI272621:G1G49-160-MONOMER"/>
<dbReference type="PANTHER" id="PTHR42831:SF1">
    <property type="entry name" value="FE-S PROTEIN MATURATION AUXILIARY FACTOR YITW"/>
    <property type="match status" value="1"/>
</dbReference>
<name>Q5FML1_LACAC</name>
<evidence type="ECO:0000259" key="1">
    <source>
        <dbReference type="Pfam" id="PF01883"/>
    </source>
</evidence>
<dbReference type="InterPro" id="IPR052339">
    <property type="entry name" value="Fe-S_Maturation_MIP18"/>
</dbReference>
<dbReference type="eggNOG" id="COG2151">
    <property type="taxonomic scope" value="Bacteria"/>
</dbReference>
<evidence type="ECO:0000259" key="2">
    <source>
        <dbReference type="Pfam" id="PF08984"/>
    </source>
</evidence>
<dbReference type="AlphaFoldDB" id="Q5FML1"/>
<dbReference type="PATRIC" id="fig|272621.13.peg.157"/>
<evidence type="ECO:0000313" key="3">
    <source>
        <dbReference type="EMBL" id="AAV42063.1"/>
    </source>
</evidence>
<dbReference type="InterPro" id="IPR015077">
    <property type="entry name" value="DUF1858"/>
</dbReference>
<dbReference type="STRING" id="272621.LBA0162"/>
<evidence type="ECO:0000313" key="4">
    <source>
        <dbReference type="Proteomes" id="UP000006381"/>
    </source>
</evidence>
<dbReference type="RefSeq" id="WP_011254062.1">
    <property type="nucleotide sequence ID" value="NC_006814.3"/>
</dbReference>
<gene>
    <name evidence="3" type="ordered locus">LBA0162</name>
</gene>
<dbReference type="Proteomes" id="UP000006381">
    <property type="component" value="Chromosome"/>
</dbReference>
<dbReference type="PANTHER" id="PTHR42831">
    <property type="entry name" value="FE-S PROTEIN MATURATION AUXILIARY FACTOR YITW"/>
    <property type="match status" value="1"/>
</dbReference>
<dbReference type="Pfam" id="PF08984">
    <property type="entry name" value="DUF1858"/>
    <property type="match status" value="1"/>
</dbReference>
<protein>
    <recommendedName>
        <fullName evidence="5">DUF59 domain-containing protein</fullName>
    </recommendedName>
</protein>
<dbReference type="KEGG" id="lac:LBA0162"/>
<reference evidence="3 4" key="1">
    <citation type="journal article" date="2005" name="Proc. Natl. Acad. Sci. U.S.A.">
        <title>Complete genome sequence of the probiotic lactic acid bacterium Lactobacillus acidophilus NCFM.</title>
        <authorList>
            <person name="Altermann E."/>
            <person name="Russell W.M."/>
            <person name="Azcarate-Peril M.A."/>
            <person name="Barrangou R."/>
            <person name="Buck B.L."/>
            <person name="McAuliffe O."/>
            <person name="Souther N."/>
            <person name="Dobson A."/>
            <person name="Duong T."/>
            <person name="Callanan M."/>
            <person name="Lick S."/>
            <person name="Hamrick A."/>
            <person name="Cano R."/>
            <person name="Klaenhammer T.R."/>
        </authorList>
    </citation>
    <scope>NUCLEOTIDE SEQUENCE [LARGE SCALE GENOMIC DNA]</scope>
    <source>
        <strain evidence="4">ATCC 700396 / NCK56 / N2 / NCFM</strain>
    </source>
</reference>
<dbReference type="SUPFAM" id="SSF117916">
    <property type="entry name" value="Fe-S cluster assembly (FSCA) domain-like"/>
    <property type="match status" value="1"/>
</dbReference>